<dbReference type="PROSITE" id="PS00086">
    <property type="entry name" value="CYTOCHROME_P450"/>
    <property type="match status" value="1"/>
</dbReference>
<keyword evidence="11" id="KW-1185">Reference proteome</keyword>
<comment type="cofactor">
    <cofactor evidence="1">
        <name>heme</name>
        <dbReference type="ChEBI" id="CHEBI:30413"/>
    </cofactor>
</comment>
<comment type="subcellular location">
    <subcellularLocation>
        <location evidence="2">Membrane</location>
        <topology evidence="2">Single-pass membrane protein</topology>
    </subcellularLocation>
</comment>
<keyword evidence="8" id="KW-0503">Monooxygenase</keyword>
<evidence type="ECO:0000256" key="1">
    <source>
        <dbReference type="ARBA" id="ARBA00001971"/>
    </source>
</evidence>
<evidence type="ECO:0008006" key="12">
    <source>
        <dbReference type="Google" id="ProtNLM"/>
    </source>
</evidence>
<accession>A0ABQ8HHV8</accession>
<dbReference type="PANTHER" id="PTHR24298">
    <property type="entry name" value="FLAVONOID 3'-MONOOXYGENASE-RELATED"/>
    <property type="match status" value="1"/>
</dbReference>
<evidence type="ECO:0000256" key="6">
    <source>
        <dbReference type="ARBA" id="ARBA00022989"/>
    </source>
</evidence>
<evidence type="ECO:0000256" key="4">
    <source>
        <dbReference type="ARBA" id="ARBA00022692"/>
    </source>
</evidence>
<evidence type="ECO:0000256" key="5">
    <source>
        <dbReference type="ARBA" id="ARBA00022723"/>
    </source>
</evidence>
<dbReference type="Pfam" id="PF00067">
    <property type="entry name" value="p450"/>
    <property type="match status" value="1"/>
</dbReference>
<dbReference type="Proteomes" id="UP000827721">
    <property type="component" value="Unassembled WGS sequence"/>
</dbReference>
<keyword evidence="8" id="KW-0560">Oxidoreductase</keyword>
<evidence type="ECO:0000313" key="11">
    <source>
        <dbReference type="Proteomes" id="UP000827721"/>
    </source>
</evidence>
<dbReference type="EMBL" id="JAFEMO010000010">
    <property type="protein sequence ID" value="KAH7560660.1"/>
    <property type="molecule type" value="Genomic_DNA"/>
</dbReference>
<organism evidence="10 11">
    <name type="scientific">Xanthoceras sorbifolium</name>
    <dbReference type="NCBI Taxonomy" id="99658"/>
    <lineage>
        <taxon>Eukaryota</taxon>
        <taxon>Viridiplantae</taxon>
        <taxon>Streptophyta</taxon>
        <taxon>Embryophyta</taxon>
        <taxon>Tracheophyta</taxon>
        <taxon>Spermatophyta</taxon>
        <taxon>Magnoliopsida</taxon>
        <taxon>eudicotyledons</taxon>
        <taxon>Gunneridae</taxon>
        <taxon>Pentapetalae</taxon>
        <taxon>rosids</taxon>
        <taxon>malvids</taxon>
        <taxon>Sapindales</taxon>
        <taxon>Sapindaceae</taxon>
        <taxon>Xanthoceroideae</taxon>
        <taxon>Xanthoceras</taxon>
    </lineage>
</organism>
<dbReference type="InterPro" id="IPR051103">
    <property type="entry name" value="Plant_metabolite_P450s"/>
</dbReference>
<name>A0ABQ8HHV8_9ROSI</name>
<keyword evidence="8" id="KW-0408">Iron</keyword>
<keyword evidence="7 9" id="KW-0472">Membrane</keyword>
<dbReference type="InterPro" id="IPR002401">
    <property type="entry name" value="Cyt_P450_E_grp-I"/>
</dbReference>
<dbReference type="InterPro" id="IPR001128">
    <property type="entry name" value="Cyt_P450"/>
</dbReference>
<evidence type="ECO:0000256" key="8">
    <source>
        <dbReference type="RuleBase" id="RU000461"/>
    </source>
</evidence>
<dbReference type="CDD" id="cd11075">
    <property type="entry name" value="CYP77_89"/>
    <property type="match status" value="1"/>
</dbReference>
<protein>
    <recommendedName>
        <fullName evidence="12">Cytochrome P450</fullName>
    </recommendedName>
</protein>
<keyword evidence="6 9" id="KW-1133">Transmembrane helix</keyword>
<proteinExistence type="inferred from homology"/>
<comment type="caution">
    <text evidence="10">The sequence shown here is derived from an EMBL/GenBank/DDBJ whole genome shotgun (WGS) entry which is preliminary data.</text>
</comment>
<evidence type="ECO:0000256" key="7">
    <source>
        <dbReference type="ARBA" id="ARBA00023136"/>
    </source>
</evidence>
<dbReference type="InterPro" id="IPR017972">
    <property type="entry name" value="Cyt_P450_CS"/>
</dbReference>
<dbReference type="SUPFAM" id="SSF48264">
    <property type="entry name" value="Cytochrome P450"/>
    <property type="match status" value="1"/>
</dbReference>
<evidence type="ECO:0000256" key="3">
    <source>
        <dbReference type="ARBA" id="ARBA00022617"/>
    </source>
</evidence>
<dbReference type="InterPro" id="IPR036396">
    <property type="entry name" value="Cyt_P450_sf"/>
</dbReference>
<keyword evidence="3 8" id="KW-0349">Heme</keyword>
<reference evidence="10 11" key="1">
    <citation type="submission" date="2021-02" db="EMBL/GenBank/DDBJ databases">
        <title>Plant Genome Project.</title>
        <authorList>
            <person name="Zhang R.-G."/>
        </authorList>
    </citation>
    <scope>NUCLEOTIDE SEQUENCE [LARGE SCALE GENOMIC DNA]</scope>
    <source>
        <tissue evidence="10">Leaves</tissue>
    </source>
</reference>
<dbReference type="PANTHER" id="PTHR24298:SF800">
    <property type="entry name" value="CYTOCHROME P450 89A2-RELATED"/>
    <property type="match status" value="1"/>
</dbReference>
<dbReference type="Gene3D" id="1.10.630.10">
    <property type="entry name" value="Cytochrome P450"/>
    <property type="match status" value="1"/>
</dbReference>
<evidence type="ECO:0000256" key="9">
    <source>
        <dbReference type="SAM" id="Phobius"/>
    </source>
</evidence>
<dbReference type="PRINTS" id="PR00385">
    <property type="entry name" value="P450"/>
</dbReference>
<evidence type="ECO:0000256" key="2">
    <source>
        <dbReference type="ARBA" id="ARBA00004167"/>
    </source>
</evidence>
<keyword evidence="4 9" id="KW-0812">Transmembrane</keyword>
<keyword evidence="5 8" id="KW-0479">Metal-binding</keyword>
<sequence>MILHQPDIRGRLIMEIMQTDIIFITLSISILLYFTFNLFFSTSKTTTKTKLKLPPGPSTFGLIANFIWHRKTISELGPIVSNLRNKYGPIMTVYLGSQANVLIADNNLAYQALVQKGAVFGGRPDHGTLVKKIFPSSMSNKTIALSPYGPTWRVLRRNLIGMEGILYPSRLKSYSHIRKRVLDNLFANLNRESKHGQGVSVREHFRHAIFSFLFLLCFGDNIDESKIQEFEATQSRFSQVLPRLVKAYVLAQPLWKIVFKNIWNELQDVLLSIENLFGSFIRERKKIKQDKEEGRIKSAVSYIDTLLEVDVHDGNDEISNLDEADILSLCLEFINPGTDSTSTALQWIMANVIKYPGIQAKIFDEMNQVVEQGQEWINEDDLQKLPYLKAVILEGLRRHPPVNLVTMPHMVTEDVELDGYIIPKGTPVYFWIPNMGRDPNLWEDPIEFKPERFLLSDNDKNGRQNVFDITGSKEIKMMPFGIGRRICPGLGVAMQNLEYFVANLIWRFEWTPVNGENVDLSEKIGLTTDLKSPLRVCISQRLH</sequence>
<gene>
    <name evidence="10" type="ORF">JRO89_XS10G0064400</name>
</gene>
<evidence type="ECO:0000313" key="10">
    <source>
        <dbReference type="EMBL" id="KAH7560660.1"/>
    </source>
</evidence>
<feature type="transmembrane region" description="Helical" evidence="9">
    <location>
        <begin position="21"/>
        <end position="40"/>
    </location>
</feature>
<dbReference type="PRINTS" id="PR00463">
    <property type="entry name" value="EP450I"/>
</dbReference>
<comment type="similarity">
    <text evidence="8">Belongs to the cytochrome P450 family.</text>
</comment>